<reference evidence="2 3" key="1">
    <citation type="submission" date="2019-08" db="EMBL/GenBank/DDBJ databases">
        <title>A chromosome-level genome assembly, high-density linkage maps, and genome scans reveal the genomic architecture of hybrid incompatibilities underlying speciation via character displacement in darters (Percidae: Etheostominae).</title>
        <authorList>
            <person name="Moran R.L."/>
            <person name="Catchen J.M."/>
            <person name="Fuller R.C."/>
        </authorList>
    </citation>
    <scope>NUCLEOTIDE SEQUENCE [LARGE SCALE GENOMIC DNA]</scope>
    <source>
        <strain evidence="2">EspeVRDwgs_2016</strain>
        <tissue evidence="2">Muscle</tissue>
    </source>
</reference>
<dbReference type="InterPro" id="IPR027417">
    <property type="entry name" value="P-loop_NTPase"/>
</dbReference>
<evidence type="ECO:0000259" key="1">
    <source>
        <dbReference type="Pfam" id="PF01926"/>
    </source>
</evidence>
<evidence type="ECO:0000313" key="3">
    <source>
        <dbReference type="Proteomes" id="UP000327493"/>
    </source>
</evidence>
<accession>A0A5J5C992</accession>
<dbReference type="Pfam" id="PF01926">
    <property type="entry name" value="MMR_HSR1"/>
    <property type="match status" value="1"/>
</dbReference>
<dbReference type="AlphaFoldDB" id="A0A5J5C992"/>
<evidence type="ECO:0000313" key="2">
    <source>
        <dbReference type="EMBL" id="KAA8578384.1"/>
    </source>
</evidence>
<dbReference type="GO" id="GO:0005525">
    <property type="term" value="F:GTP binding"/>
    <property type="evidence" value="ECO:0007669"/>
    <property type="project" value="InterPro"/>
</dbReference>
<protein>
    <recommendedName>
        <fullName evidence="1">G domain-containing protein</fullName>
    </recommendedName>
</protein>
<feature type="non-terminal residue" evidence="2">
    <location>
        <position position="1"/>
    </location>
</feature>
<dbReference type="CDD" id="cd00882">
    <property type="entry name" value="Ras_like_GTPase"/>
    <property type="match status" value="1"/>
</dbReference>
<sequence>SDLQHVKNYKPQTDGQQLRILLYGSVGAGKSSFINSVTSVIKGQMSKRAGTANVSGSSHTKKYTTYRIQKDGQNTFHPVVLSDTMGMECSTNRRRKVYVKDMKRAMKGHVRDGYTFNPECKILKDDQRYIPAPTANDRAHVLVCVVDARTVSQMSEKAIETLQDIRDEASDLNIPQVAILTKIDMICPEIKKDLRNVYKSKILKRKMEEFSAAVGIPVDCIFPVKNYHDDNTFNNDADTLILSALRNFINFGDEFISGQA</sequence>
<dbReference type="EMBL" id="VOFY01000754">
    <property type="protein sequence ID" value="KAA8578384.1"/>
    <property type="molecule type" value="Genomic_DNA"/>
</dbReference>
<feature type="domain" description="G" evidence="1">
    <location>
        <begin position="19"/>
        <end position="163"/>
    </location>
</feature>
<organism evidence="2 3">
    <name type="scientific">Etheostoma spectabile</name>
    <name type="common">orangethroat darter</name>
    <dbReference type="NCBI Taxonomy" id="54343"/>
    <lineage>
        <taxon>Eukaryota</taxon>
        <taxon>Metazoa</taxon>
        <taxon>Chordata</taxon>
        <taxon>Craniata</taxon>
        <taxon>Vertebrata</taxon>
        <taxon>Euteleostomi</taxon>
        <taxon>Actinopterygii</taxon>
        <taxon>Neopterygii</taxon>
        <taxon>Teleostei</taxon>
        <taxon>Neoteleostei</taxon>
        <taxon>Acanthomorphata</taxon>
        <taxon>Eupercaria</taxon>
        <taxon>Perciformes</taxon>
        <taxon>Percoidei</taxon>
        <taxon>Percidae</taxon>
        <taxon>Etheostomatinae</taxon>
        <taxon>Etheostoma</taxon>
    </lineage>
</organism>
<dbReference type="PANTHER" id="PTHR14241:SF1">
    <property type="entry name" value="INTERFERON-INDUCED PROTEIN 44-RELATED"/>
    <property type="match status" value="1"/>
</dbReference>
<proteinExistence type="predicted"/>
<name>A0A5J5C992_9PERO</name>
<dbReference type="GO" id="GO:0006955">
    <property type="term" value="P:immune response"/>
    <property type="evidence" value="ECO:0007669"/>
    <property type="project" value="TreeGrafter"/>
</dbReference>
<gene>
    <name evidence="2" type="ORF">FQN60_006067</name>
</gene>
<dbReference type="PANTHER" id="PTHR14241">
    <property type="entry name" value="INTERFERON-INDUCED PROTEIN 44"/>
    <property type="match status" value="1"/>
</dbReference>
<dbReference type="Gene3D" id="3.40.50.300">
    <property type="entry name" value="P-loop containing nucleotide triphosphate hydrolases"/>
    <property type="match status" value="1"/>
</dbReference>
<keyword evidence="3" id="KW-1185">Reference proteome</keyword>
<dbReference type="InterPro" id="IPR006073">
    <property type="entry name" value="GTP-bd"/>
</dbReference>
<comment type="caution">
    <text evidence="2">The sequence shown here is derived from an EMBL/GenBank/DDBJ whole genome shotgun (WGS) entry which is preliminary data.</text>
</comment>
<dbReference type="SUPFAM" id="SSF52540">
    <property type="entry name" value="P-loop containing nucleoside triphosphate hydrolases"/>
    <property type="match status" value="1"/>
</dbReference>
<dbReference type="Proteomes" id="UP000327493">
    <property type="component" value="Unassembled WGS sequence"/>
</dbReference>